<dbReference type="EMBL" id="CP073041">
    <property type="protein sequence ID" value="UXE63026.1"/>
    <property type="molecule type" value="Genomic_DNA"/>
</dbReference>
<name>A0A977PXE4_9CYAN</name>
<dbReference type="Gene3D" id="3.40.50.150">
    <property type="entry name" value="Vaccinia Virus protein VP39"/>
    <property type="match status" value="1"/>
</dbReference>
<dbReference type="InterPro" id="IPR029063">
    <property type="entry name" value="SAM-dependent_MTases_sf"/>
</dbReference>
<gene>
    <name evidence="1" type="ORF">KA717_10320</name>
</gene>
<dbReference type="Proteomes" id="UP001065613">
    <property type="component" value="Chromosome"/>
</dbReference>
<protein>
    <submittedName>
        <fullName evidence="1">Uncharacterized protein</fullName>
    </submittedName>
</protein>
<organism evidence="1">
    <name type="scientific">Woronichinia naegeliana WA131</name>
    <dbReference type="NCBI Taxonomy" id="2824559"/>
    <lineage>
        <taxon>Bacteria</taxon>
        <taxon>Bacillati</taxon>
        <taxon>Cyanobacteriota</taxon>
        <taxon>Cyanophyceae</taxon>
        <taxon>Synechococcales</taxon>
        <taxon>Coelosphaeriaceae</taxon>
        <taxon>Woronichinia</taxon>
    </lineage>
</organism>
<proteinExistence type="predicted"/>
<reference evidence="1" key="1">
    <citation type="submission" date="2021-04" db="EMBL/GenBank/DDBJ databases">
        <title>Genome sequence of Woronichinia naegeliana from Washington state freshwater lake bloom.</title>
        <authorList>
            <person name="Dreher T.W."/>
        </authorList>
    </citation>
    <scope>NUCLEOTIDE SEQUENCE</scope>
    <source>
        <strain evidence="1">WA131</strain>
    </source>
</reference>
<accession>A0A977PXE4</accession>
<evidence type="ECO:0000313" key="1">
    <source>
        <dbReference type="EMBL" id="UXE63026.1"/>
    </source>
</evidence>
<dbReference type="AlphaFoldDB" id="A0A977PXE4"/>
<sequence length="111" mass="12710">MGLKAIAEIYRVLSAKGYGIITVPQKDHLSKTFEDATITKIREDVFGQVDHVRVYGDDFPYFLTAAGFRLTIINETTFPENLAKKWVLFPPTLSIRPLATNYRKIFFVQKP</sequence>
<dbReference type="KEGG" id="wna:KA717_10320"/>